<keyword evidence="2 6" id="KW-0698">rRNA processing</keyword>
<dbReference type="SUPFAM" id="SSF53335">
    <property type="entry name" value="S-adenosyl-L-methionine-dependent methyltransferases"/>
    <property type="match status" value="1"/>
</dbReference>
<comment type="function">
    <text evidence="6">Specifically methylates the N7 position of guanine in position 535 of 16S rRNA.</text>
</comment>
<dbReference type="NCBIfam" id="TIGR00138">
    <property type="entry name" value="rsmG_gidB"/>
    <property type="match status" value="1"/>
</dbReference>
<protein>
    <recommendedName>
        <fullName evidence="6">Ribosomal RNA small subunit methyltransferase G</fullName>
        <ecNumber evidence="6">2.1.1.-</ecNumber>
    </recommendedName>
    <alternativeName>
        <fullName evidence="6">16S rRNA 7-methylguanosine methyltransferase</fullName>
        <shortName evidence="6">16S rRNA m7G methyltransferase</shortName>
    </alternativeName>
</protein>
<dbReference type="RefSeq" id="WP_306974037.1">
    <property type="nucleotide sequence ID" value="NZ_JAUSTQ010000001.1"/>
</dbReference>
<feature type="region of interest" description="Disordered" evidence="7">
    <location>
        <begin position="217"/>
        <end position="240"/>
    </location>
</feature>
<feature type="compositionally biased region" description="Basic residues" evidence="7">
    <location>
        <begin position="217"/>
        <end position="228"/>
    </location>
</feature>
<sequence length="240" mass="27115">MNENQFQEALQAQGISLTETQLQQFRTYYDVLVEWNEKMNLTGITNREDVYLKHFFDSISAAFYTDFASEPLSICDVGAGAGFPSIPLKIVYPHLQITIVDSLKKRITFLNHLADQLNLSDVAFYHDRAESFGKNTKFRESFDFVLARAVARTSVLSELCLPLVRTGGTFMMMKGADINEELEQGGMAIKALGGELVETSKFQLPIEQSDRHIVLVNKKRKTPNKYPRKPGTPNKDPIES</sequence>
<proteinExistence type="inferred from homology"/>
<feature type="binding site" evidence="6">
    <location>
        <position position="78"/>
    </location>
    <ligand>
        <name>S-adenosyl-L-methionine</name>
        <dbReference type="ChEBI" id="CHEBI:59789"/>
    </ligand>
</feature>
<evidence type="ECO:0000313" key="9">
    <source>
        <dbReference type="Proteomes" id="UP001224359"/>
    </source>
</evidence>
<organism evidence="8 9">
    <name type="scientific">Alkalibacillus salilacus</name>
    <dbReference type="NCBI Taxonomy" id="284582"/>
    <lineage>
        <taxon>Bacteria</taxon>
        <taxon>Bacillati</taxon>
        <taxon>Bacillota</taxon>
        <taxon>Bacilli</taxon>
        <taxon>Bacillales</taxon>
        <taxon>Bacillaceae</taxon>
        <taxon>Alkalibacillus</taxon>
    </lineage>
</organism>
<dbReference type="HAMAP" id="MF_00074">
    <property type="entry name" value="16SrRNA_methyltr_G"/>
    <property type="match status" value="1"/>
</dbReference>
<keyword evidence="5 6" id="KW-0949">S-adenosyl-L-methionine</keyword>
<dbReference type="PANTHER" id="PTHR31760">
    <property type="entry name" value="S-ADENOSYL-L-METHIONINE-DEPENDENT METHYLTRANSFERASES SUPERFAMILY PROTEIN"/>
    <property type="match status" value="1"/>
</dbReference>
<evidence type="ECO:0000256" key="4">
    <source>
        <dbReference type="ARBA" id="ARBA00022679"/>
    </source>
</evidence>
<evidence type="ECO:0000256" key="6">
    <source>
        <dbReference type="HAMAP-Rule" id="MF_00074"/>
    </source>
</evidence>
<comment type="subcellular location">
    <subcellularLocation>
        <location evidence="6">Cytoplasm</location>
    </subcellularLocation>
</comment>
<feature type="binding site" evidence="6">
    <location>
        <begin position="129"/>
        <end position="130"/>
    </location>
    <ligand>
        <name>S-adenosyl-L-methionine</name>
        <dbReference type="ChEBI" id="CHEBI:59789"/>
    </ligand>
</feature>
<dbReference type="Pfam" id="PF02527">
    <property type="entry name" value="GidB"/>
    <property type="match status" value="1"/>
</dbReference>
<dbReference type="Proteomes" id="UP001224359">
    <property type="component" value="Unassembled WGS sequence"/>
</dbReference>
<comment type="similarity">
    <text evidence="6">Belongs to the methyltransferase superfamily. RNA methyltransferase RsmG family.</text>
</comment>
<dbReference type="GO" id="GO:0032259">
    <property type="term" value="P:methylation"/>
    <property type="evidence" value="ECO:0007669"/>
    <property type="project" value="UniProtKB-KW"/>
</dbReference>
<name>A0ABT9VBP7_9BACI</name>
<evidence type="ECO:0000256" key="1">
    <source>
        <dbReference type="ARBA" id="ARBA00022490"/>
    </source>
</evidence>
<dbReference type="PANTHER" id="PTHR31760:SF0">
    <property type="entry name" value="S-ADENOSYL-L-METHIONINE-DEPENDENT METHYLTRANSFERASES SUPERFAMILY PROTEIN"/>
    <property type="match status" value="1"/>
</dbReference>
<accession>A0ABT9VBP7</accession>
<comment type="caution">
    <text evidence="6">Lacks conserved residue(s) required for the propagation of feature annotation.</text>
</comment>
<dbReference type="EMBL" id="JAUSTQ010000001">
    <property type="protein sequence ID" value="MDQ0158382.1"/>
    <property type="molecule type" value="Genomic_DNA"/>
</dbReference>
<evidence type="ECO:0000256" key="2">
    <source>
        <dbReference type="ARBA" id="ARBA00022552"/>
    </source>
</evidence>
<evidence type="ECO:0000313" key="8">
    <source>
        <dbReference type="EMBL" id="MDQ0158382.1"/>
    </source>
</evidence>
<evidence type="ECO:0000256" key="5">
    <source>
        <dbReference type="ARBA" id="ARBA00022691"/>
    </source>
</evidence>
<gene>
    <name evidence="6" type="primary">rsmG</name>
    <name evidence="8" type="ORF">J2S77_000332</name>
</gene>
<dbReference type="PIRSF" id="PIRSF003078">
    <property type="entry name" value="GidB"/>
    <property type="match status" value="1"/>
</dbReference>
<evidence type="ECO:0000256" key="3">
    <source>
        <dbReference type="ARBA" id="ARBA00022603"/>
    </source>
</evidence>
<dbReference type="EC" id="2.1.1.-" evidence="6"/>
<reference evidence="8 9" key="1">
    <citation type="submission" date="2023-07" db="EMBL/GenBank/DDBJ databases">
        <title>Genomic Encyclopedia of Type Strains, Phase IV (KMG-IV): sequencing the most valuable type-strain genomes for metagenomic binning, comparative biology and taxonomic classification.</title>
        <authorList>
            <person name="Goeker M."/>
        </authorList>
    </citation>
    <scope>NUCLEOTIDE SEQUENCE [LARGE SCALE GENOMIC DNA]</scope>
    <source>
        <strain evidence="8 9">DSM 16460</strain>
    </source>
</reference>
<comment type="caution">
    <text evidence="8">The sequence shown here is derived from an EMBL/GenBank/DDBJ whole genome shotgun (WGS) entry which is preliminary data.</text>
</comment>
<dbReference type="InterPro" id="IPR029063">
    <property type="entry name" value="SAM-dependent_MTases_sf"/>
</dbReference>
<dbReference type="Gene3D" id="3.40.50.150">
    <property type="entry name" value="Vaccinia Virus protein VP39"/>
    <property type="match status" value="1"/>
</dbReference>
<keyword evidence="4 6" id="KW-0808">Transferase</keyword>
<keyword evidence="9" id="KW-1185">Reference proteome</keyword>
<dbReference type="InterPro" id="IPR003682">
    <property type="entry name" value="rRNA_ssu_MeTfrase_G"/>
</dbReference>
<dbReference type="GO" id="GO:0008168">
    <property type="term" value="F:methyltransferase activity"/>
    <property type="evidence" value="ECO:0007669"/>
    <property type="project" value="UniProtKB-KW"/>
</dbReference>
<keyword evidence="3 6" id="KW-0489">Methyltransferase</keyword>
<evidence type="ECO:0000256" key="7">
    <source>
        <dbReference type="SAM" id="MobiDB-lite"/>
    </source>
</evidence>
<feature type="binding site" evidence="6">
    <location>
        <position position="148"/>
    </location>
    <ligand>
        <name>S-adenosyl-L-methionine</name>
        <dbReference type="ChEBI" id="CHEBI:59789"/>
    </ligand>
</feature>
<keyword evidence="1 6" id="KW-0963">Cytoplasm</keyword>
<feature type="binding site" evidence="6">
    <location>
        <position position="83"/>
    </location>
    <ligand>
        <name>S-adenosyl-L-methionine</name>
        <dbReference type="ChEBI" id="CHEBI:59789"/>
    </ligand>
</feature>
<dbReference type="CDD" id="cd02440">
    <property type="entry name" value="AdoMet_MTases"/>
    <property type="match status" value="1"/>
</dbReference>